<dbReference type="Pfam" id="PF00074">
    <property type="entry name" value="RnaseA"/>
    <property type="match status" value="1"/>
</dbReference>
<dbReference type="PROSITE" id="PS51257">
    <property type="entry name" value="PROKAR_LIPOPROTEIN"/>
    <property type="match status" value="1"/>
</dbReference>
<name>A0AA97K7Q7_EUBMA</name>
<evidence type="ECO:0000313" key="5">
    <source>
        <dbReference type="RefSeq" id="XP_054851497.1"/>
    </source>
</evidence>
<keyword evidence="2" id="KW-0732">Signal</keyword>
<feature type="chain" id="PRO_5041682392" evidence="2">
    <location>
        <begin position="27"/>
        <end position="142"/>
    </location>
</feature>
<dbReference type="InterPro" id="IPR023412">
    <property type="entry name" value="RNaseA_domain"/>
</dbReference>
<evidence type="ECO:0000313" key="4">
    <source>
        <dbReference type="Proteomes" id="UP001190640"/>
    </source>
</evidence>
<comment type="similarity">
    <text evidence="1">Belongs to the pancreatic ribonuclease family.</text>
</comment>
<dbReference type="KEGG" id="emc:129340626"/>
<feature type="signal peptide" evidence="2">
    <location>
        <begin position="1"/>
        <end position="26"/>
    </location>
</feature>
<organism evidence="4 5">
    <name type="scientific">Eublepharis macularius</name>
    <name type="common">Leopard gecko</name>
    <name type="synonym">Cyrtodactylus macularius</name>
    <dbReference type="NCBI Taxonomy" id="481883"/>
    <lineage>
        <taxon>Eukaryota</taxon>
        <taxon>Metazoa</taxon>
        <taxon>Chordata</taxon>
        <taxon>Craniata</taxon>
        <taxon>Vertebrata</taxon>
        <taxon>Euteleostomi</taxon>
        <taxon>Lepidosauria</taxon>
        <taxon>Squamata</taxon>
        <taxon>Bifurcata</taxon>
        <taxon>Gekkota</taxon>
        <taxon>Eublepharidae</taxon>
        <taxon>Eublepharinae</taxon>
        <taxon>Eublepharis</taxon>
    </lineage>
</organism>
<dbReference type="Gene3D" id="3.10.130.10">
    <property type="entry name" value="Ribonuclease A-like domain"/>
    <property type="match status" value="1"/>
</dbReference>
<dbReference type="GO" id="GO:0003676">
    <property type="term" value="F:nucleic acid binding"/>
    <property type="evidence" value="ECO:0007669"/>
    <property type="project" value="InterPro"/>
</dbReference>
<dbReference type="RefSeq" id="XP_054851497.1">
    <property type="nucleotide sequence ID" value="XM_054995522.1"/>
</dbReference>
<dbReference type="CDD" id="cd06265">
    <property type="entry name" value="RNase_A_canonical"/>
    <property type="match status" value="1"/>
</dbReference>
<dbReference type="GeneID" id="129340626"/>
<keyword evidence="4" id="KW-1185">Reference proteome</keyword>
<gene>
    <name evidence="5" type="primary">LOC129340626</name>
</gene>
<evidence type="ECO:0000259" key="3">
    <source>
        <dbReference type="SMART" id="SM00092"/>
    </source>
</evidence>
<evidence type="ECO:0000256" key="1">
    <source>
        <dbReference type="ARBA" id="ARBA00005600"/>
    </source>
</evidence>
<sequence length="142" mass="16277">MSLKGPHPGILYLLLLGMAACLMVHGQSAGFEGFLKRHVENPKSDFGNDNNYCYQMMRRRGLNCQRSNTFIHANQEQLKSICSSRGQILHGNQISKTLFPITICKLKRRLRRLVCRYKGKSKIRRIRVTCEKGLPVHYISSV</sequence>
<dbReference type="PANTHER" id="PTHR11437">
    <property type="entry name" value="RIBONUCLEASE"/>
    <property type="match status" value="1"/>
</dbReference>
<dbReference type="GO" id="GO:0050830">
    <property type="term" value="P:defense response to Gram-positive bacterium"/>
    <property type="evidence" value="ECO:0007669"/>
    <property type="project" value="TreeGrafter"/>
</dbReference>
<proteinExistence type="inferred from homology"/>
<dbReference type="Proteomes" id="UP001190640">
    <property type="component" value="Chromosome 12"/>
</dbReference>
<dbReference type="GO" id="GO:0004540">
    <property type="term" value="F:RNA nuclease activity"/>
    <property type="evidence" value="ECO:0007669"/>
    <property type="project" value="TreeGrafter"/>
</dbReference>
<dbReference type="PANTHER" id="PTHR11437:SF65">
    <property type="entry name" value="ANGIOGENIN-2"/>
    <property type="match status" value="1"/>
</dbReference>
<feature type="domain" description="Ribonuclease A-domain" evidence="3">
    <location>
        <begin position="27"/>
        <end position="142"/>
    </location>
</feature>
<reference evidence="5" key="1">
    <citation type="submission" date="2025-08" db="UniProtKB">
        <authorList>
            <consortium name="RefSeq"/>
        </authorList>
    </citation>
    <scope>IDENTIFICATION</scope>
    <source>
        <tissue evidence="5">Blood</tissue>
    </source>
</reference>
<accession>A0AA97K7Q7</accession>
<dbReference type="SMART" id="SM00092">
    <property type="entry name" value="RNAse_Pc"/>
    <property type="match status" value="1"/>
</dbReference>
<dbReference type="InterPro" id="IPR036816">
    <property type="entry name" value="RNaseA-like_dom_sf"/>
</dbReference>
<evidence type="ECO:0000256" key="2">
    <source>
        <dbReference type="SAM" id="SignalP"/>
    </source>
</evidence>
<protein>
    <submittedName>
        <fullName evidence="5">Ribonuclease-like</fullName>
    </submittedName>
</protein>
<dbReference type="AlphaFoldDB" id="A0AA97K7Q7"/>
<dbReference type="SUPFAM" id="SSF54076">
    <property type="entry name" value="RNase A-like"/>
    <property type="match status" value="1"/>
</dbReference>
<dbReference type="InterPro" id="IPR001427">
    <property type="entry name" value="RNaseA"/>
</dbReference>